<dbReference type="GO" id="GO:0102721">
    <property type="term" value="F:ubiquinol:oxygen oxidoreductase activity"/>
    <property type="evidence" value="ECO:0007669"/>
    <property type="project" value="UniProtKB-EC"/>
</dbReference>
<dbReference type="GO" id="GO:0106292">
    <property type="term" value="F:superoxide-generating NADPH oxidase activity"/>
    <property type="evidence" value="ECO:0007669"/>
    <property type="project" value="UniProtKB-ARBA"/>
</dbReference>
<protein>
    <recommendedName>
        <fullName evidence="17">Ubiquinol oxidase</fullName>
        <ecNumber evidence="17">1.10.3.11</ecNumber>
    </recommendedName>
</protein>
<comment type="subcellular location">
    <subcellularLocation>
        <location evidence="2">Mitochondrion inner membrane</location>
        <topology evidence="2">Multi-pass membrane protein</topology>
    </subcellularLocation>
</comment>
<evidence type="ECO:0000256" key="11">
    <source>
        <dbReference type="ARBA" id="ARBA00022982"/>
    </source>
</evidence>
<keyword evidence="5" id="KW-0813">Transport</keyword>
<keyword evidence="13 17" id="KW-0560">Oxidoreductase</keyword>
<sequence length="347" mass="38718">MMMIGRNGGKLAAAGQRLFTTAALRGVSSGAAPLKTPWLLAGPARTVTVSWVRAPPIGLRNGSTLALGDRAEQPHRCDEKAASGAGSAGAGGEEKGIVSYWGVSPAKVAKEDGTEWKWHCFRPWETYEADLSIDLKKHHAPLTFLDRLAFWTVKAMRYPTDIFFQRRYGCRAMMLETVAAVPGMVGGMLLHCKSLRRFEHSGGWIKALLEEAENERMHLMTFMEVSNPRWYERALVFAVQGVFFNAYFLGYMVSPKFAHRVVGYLEEEAIHSYTEFLKELDNGNIENVPAPAIAIDYWRLPPGSTLRDVVMVVRADEAHHRDVNHFASDIRCQGRELKEAPAPIGYH</sequence>
<evidence type="ECO:0000256" key="12">
    <source>
        <dbReference type="ARBA" id="ARBA00022989"/>
    </source>
</evidence>
<comment type="subunit">
    <text evidence="4">Homodimer; disulfide-linked.</text>
</comment>
<evidence type="ECO:0000256" key="14">
    <source>
        <dbReference type="ARBA" id="ARBA00023004"/>
    </source>
</evidence>
<reference evidence="19" key="2">
    <citation type="submission" date="2017-06" db="EMBL/GenBank/DDBJ databases">
        <title>The pomegranate genome and the genomics of punicalagin biosynthesis.</title>
        <authorList>
            <person name="Xu C."/>
        </authorList>
    </citation>
    <scope>NUCLEOTIDE SEQUENCE [LARGE SCALE GENOMIC DNA]</scope>
    <source>
        <tissue evidence="19">Fresh leaf</tissue>
    </source>
</reference>
<dbReference type="EMBL" id="MTKT01005739">
    <property type="protein sequence ID" value="OWM65020.1"/>
    <property type="molecule type" value="Genomic_DNA"/>
</dbReference>
<comment type="similarity">
    <text evidence="3 17">Belongs to the alternative oxidase family.</text>
</comment>
<dbReference type="Gene3D" id="1.20.1260.140">
    <property type="entry name" value="Alternative oxidase"/>
    <property type="match status" value="1"/>
</dbReference>
<evidence type="ECO:0000256" key="7">
    <source>
        <dbReference type="ARBA" id="ARBA00022692"/>
    </source>
</evidence>
<dbReference type="GO" id="GO:0010230">
    <property type="term" value="P:alternative respiration"/>
    <property type="evidence" value="ECO:0007669"/>
    <property type="project" value="TreeGrafter"/>
</dbReference>
<evidence type="ECO:0000256" key="9">
    <source>
        <dbReference type="ARBA" id="ARBA00022792"/>
    </source>
</evidence>
<dbReference type="FunFam" id="1.20.1260.140:FF:000001">
    <property type="entry name" value="Ubiquinol oxidase"/>
    <property type="match status" value="1"/>
</dbReference>
<dbReference type="InterPro" id="IPR038659">
    <property type="entry name" value="AOX_sf"/>
</dbReference>
<evidence type="ECO:0000256" key="1">
    <source>
        <dbReference type="ARBA" id="ARBA00001192"/>
    </source>
</evidence>
<keyword evidence="11 17" id="KW-0249">Electron transport</keyword>
<proteinExistence type="inferred from homology"/>
<evidence type="ECO:0000256" key="3">
    <source>
        <dbReference type="ARBA" id="ARBA00008388"/>
    </source>
</evidence>
<comment type="catalytic activity">
    <reaction evidence="1 17">
        <text>2 a ubiquinol + O2 = 2 a ubiquinone + 2 H2O</text>
        <dbReference type="Rhea" id="RHEA:30255"/>
        <dbReference type="Rhea" id="RHEA-COMP:9565"/>
        <dbReference type="Rhea" id="RHEA-COMP:9566"/>
        <dbReference type="ChEBI" id="CHEBI:15377"/>
        <dbReference type="ChEBI" id="CHEBI:15379"/>
        <dbReference type="ChEBI" id="CHEBI:16389"/>
        <dbReference type="ChEBI" id="CHEBI:17976"/>
        <dbReference type="EC" id="1.10.3.11"/>
    </reaction>
</comment>
<dbReference type="EC" id="1.10.3.11" evidence="17"/>
<keyword evidence="6 17" id="KW-0679">Respiratory chain</keyword>
<evidence type="ECO:0000313" key="20">
    <source>
        <dbReference type="Proteomes" id="UP000197138"/>
    </source>
</evidence>
<dbReference type="GO" id="GO:0005743">
    <property type="term" value="C:mitochondrial inner membrane"/>
    <property type="evidence" value="ECO:0007669"/>
    <property type="project" value="UniProtKB-SubCell"/>
</dbReference>
<dbReference type="Pfam" id="PF01786">
    <property type="entry name" value="AOX"/>
    <property type="match status" value="1"/>
</dbReference>
<dbReference type="PANTHER" id="PTHR31803">
    <property type="entry name" value="ALTERNATIVE OXIDASE"/>
    <property type="match status" value="1"/>
</dbReference>
<evidence type="ECO:0000256" key="15">
    <source>
        <dbReference type="ARBA" id="ARBA00023128"/>
    </source>
</evidence>
<comment type="cofactor">
    <cofactor evidence="17">
        <name>Fe cation</name>
        <dbReference type="ChEBI" id="CHEBI:24875"/>
    </cofactor>
    <text evidence="17">Binds 2 iron ions per subunit.</text>
</comment>
<keyword evidence="9" id="KW-0999">Mitochondrion inner membrane</keyword>
<dbReference type="RefSeq" id="XP_031393622.1">
    <property type="nucleotide sequence ID" value="XM_031537762.1"/>
</dbReference>
<dbReference type="GO" id="GO:0046872">
    <property type="term" value="F:metal ion binding"/>
    <property type="evidence" value="ECO:0007669"/>
    <property type="project" value="UniProtKB-UniRule"/>
</dbReference>
<keyword evidence="15" id="KW-0496">Mitochondrion</keyword>
<evidence type="ECO:0000256" key="17">
    <source>
        <dbReference type="RuleBase" id="RU003779"/>
    </source>
</evidence>
<gene>
    <name evidence="22" type="primary">LOC116205234</name>
    <name evidence="19" type="ORF">CDL15_Pgr028738</name>
</gene>
<evidence type="ECO:0000313" key="21">
    <source>
        <dbReference type="Proteomes" id="UP000515151"/>
    </source>
</evidence>
<evidence type="ECO:0000256" key="10">
    <source>
        <dbReference type="ARBA" id="ARBA00022946"/>
    </source>
</evidence>
<keyword evidence="8 17" id="KW-0479">Metal-binding</keyword>
<reference evidence="21" key="3">
    <citation type="journal article" date="2020" name="Plant Biotechnol. J.">
        <title>The pomegranate (Punica granatum L.) draft genome dissects genetic divergence between soft- and hard-seeded cultivars.</title>
        <authorList>
            <person name="Luo X."/>
            <person name="Li H."/>
            <person name="Wu Z."/>
            <person name="Yao W."/>
            <person name="Zhao P."/>
            <person name="Cao D."/>
            <person name="Yu H."/>
            <person name="Li K."/>
            <person name="Poudel K."/>
            <person name="Zhao D."/>
            <person name="Zhang F."/>
            <person name="Xia X."/>
            <person name="Chen L."/>
            <person name="Wang Q."/>
            <person name="Jing D."/>
            <person name="Cao S."/>
        </authorList>
    </citation>
    <scope>NUCLEOTIDE SEQUENCE [LARGE SCALE GENOMIC DNA]</scope>
</reference>
<dbReference type="OrthoDB" id="16906at2759"/>
<dbReference type="AlphaFoldDB" id="A0A218VY68"/>
<evidence type="ECO:0000256" key="13">
    <source>
        <dbReference type="ARBA" id="ARBA00023002"/>
    </source>
</evidence>
<evidence type="ECO:0000256" key="8">
    <source>
        <dbReference type="ARBA" id="ARBA00022723"/>
    </source>
</evidence>
<feature type="region of interest" description="Disordered" evidence="18">
    <location>
        <begin position="70"/>
        <end position="92"/>
    </location>
</feature>
<dbReference type="GO" id="GO:0098803">
    <property type="term" value="C:respiratory chain complex"/>
    <property type="evidence" value="ECO:0007669"/>
    <property type="project" value="UniProtKB-UniRule"/>
</dbReference>
<name>A0A218VY68_PUNGR</name>
<evidence type="ECO:0000313" key="19">
    <source>
        <dbReference type="EMBL" id="OWM65020.1"/>
    </source>
</evidence>
<reference evidence="20" key="1">
    <citation type="journal article" date="2017" name="Plant J.">
        <title>The pomegranate (Punica granatum L.) genome and the genomics of punicalagin biosynthesis.</title>
        <authorList>
            <person name="Qin G."/>
            <person name="Xu C."/>
            <person name="Ming R."/>
            <person name="Tang H."/>
            <person name="Guyot R."/>
            <person name="Kramer E.M."/>
            <person name="Hu Y."/>
            <person name="Yi X."/>
            <person name="Qi Y."/>
            <person name="Xu X."/>
            <person name="Gao Z."/>
            <person name="Pan H."/>
            <person name="Jian J."/>
            <person name="Tian Y."/>
            <person name="Yue Z."/>
            <person name="Xu Y."/>
        </authorList>
    </citation>
    <scope>NUCLEOTIDE SEQUENCE [LARGE SCALE GENOMIC DNA]</scope>
    <source>
        <strain evidence="20">cv. Dabenzi</strain>
    </source>
</reference>
<dbReference type="CDD" id="cd01053">
    <property type="entry name" value="AOX"/>
    <property type="match status" value="1"/>
</dbReference>
<accession>A0A218VY68</accession>
<dbReference type="GeneID" id="116205234"/>
<dbReference type="PANTHER" id="PTHR31803:SF3">
    <property type="entry name" value="ALTERNATIVE OXIDASE"/>
    <property type="match status" value="1"/>
</dbReference>
<reference evidence="22" key="4">
    <citation type="submission" date="2025-04" db="UniProtKB">
        <authorList>
            <consortium name="RefSeq"/>
        </authorList>
    </citation>
    <scope>IDENTIFICATION</scope>
    <source>
        <tissue evidence="22">Leaf</tissue>
    </source>
</reference>
<keyword evidence="10" id="KW-0809">Transit peptide</keyword>
<evidence type="ECO:0000256" key="6">
    <source>
        <dbReference type="ARBA" id="ARBA00022660"/>
    </source>
</evidence>
<organism evidence="19 20">
    <name type="scientific">Punica granatum</name>
    <name type="common">Pomegranate</name>
    <dbReference type="NCBI Taxonomy" id="22663"/>
    <lineage>
        <taxon>Eukaryota</taxon>
        <taxon>Viridiplantae</taxon>
        <taxon>Streptophyta</taxon>
        <taxon>Embryophyta</taxon>
        <taxon>Tracheophyta</taxon>
        <taxon>Spermatophyta</taxon>
        <taxon>Magnoliopsida</taxon>
        <taxon>eudicotyledons</taxon>
        <taxon>Gunneridae</taxon>
        <taxon>Pentapetalae</taxon>
        <taxon>rosids</taxon>
        <taxon>malvids</taxon>
        <taxon>Myrtales</taxon>
        <taxon>Lythraceae</taxon>
        <taxon>Punica</taxon>
    </lineage>
</organism>
<dbReference type="Proteomes" id="UP000197138">
    <property type="component" value="Unassembled WGS sequence"/>
</dbReference>
<keyword evidence="21" id="KW-1185">Reference proteome</keyword>
<dbReference type="Proteomes" id="UP000515151">
    <property type="component" value="Chromosome 4"/>
</dbReference>
<evidence type="ECO:0000256" key="2">
    <source>
        <dbReference type="ARBA" id="ARBA00004448"/>
    </source>
</evidence>
<keyword evidence="12" id="KW-1133">Transmembrane helix</keyword>
<dbReference type="GO" id="GO:0009916">
    <property type="term" value="F:alternative oxidase activity"/>
    <property type="evidence" value="ECO:0007669"/>
    <property type="project" value="UniProtKB-UniRule"/>
</dbReference>
<keyword evidence="14 17" id="KW-0408">Iron</keyword>
<evidence type="ECO:0000256" key="16">
    <source>
        <dbReference type="ARBA" id="ARBA00023136"/>
    </source>
</evidence>
<keyword evidence="16 17" id="KW-0472">Membrane</keyword>
<keyword evidence="7 17" id="KW-0812">Transmembrane</keyword>
<dbReference type="InterPro" id="IPR002680">
    <property type="entry name" value="AOX"/>
</dbReference>
<evidence type="ECO:0000256" key="18">
    <source>
        <dbReference type="SAM" id="MobiDB-lite"/>
    </source>
</evidence>
<feature type="compositionally biased region" description="Basic and acidic residues" evidence="18">
    <location>
        <begin position="70"/>
        <end position="81"/>
    </location>
</feature>
<evidence type="ECO:0000313" key="22">
    <source>
        <dbReference type="RefSeq" id="XP_031393622.1"/>
    </source>
</evidence>
<evidence type="ECO:0000256" key="5">
    <source>
        <dbReference type="ARBA" id="ARBA00022448"/>
    </source>
</evidence>
<evidence type="ECO:0000256" key="4">
    <source>
        <dbReference type="ARBA" id="ARBA00011748"/>
    </source>
</evidence>